<accession>A0AAW5KIU1</accession>
<dbReference type="PANTHER" id="PTHR11601">
    <property type="entry name" value="CYSTEINE DESULFURYLASE FAMILY MEMBER"/>
    <property type="match status" value="1"/>
</dbReference>
<name>A0AAW5KIU1_9FIRM</name>
<dbReference type="Proteomes" id="UP001205063">
    <property type="component" value="Unassembled WGS sequence"/>
</dbReference>
<dbReference type="Gene3D" id="3.40.640.10">
    <property type="entry name" value="Type I PLP-dependent aspartate aminotransferase-like (Major domain)"/>
    <property type="match status" value="1"/>
</dbReference>
<reference evidence="5" key="1">
    <citation type="submission" date="2022-06" db="EMBL/GenBank/DDBJ databases">
        <title>Isolation of gut microbiota from human fecal samples.</title>
        <authorList>
            <person name="Pamer E.G."/>
            <person name="Barat B."/>
            <person name="Waligurski E."/>
            <person name="Medina S."/>
            <person name="Paddock L."/>
            <person name="Mostad J."/>
        </authorList>
    </citation>
    <scope>NUCLEOTIDE SEQUENCE</scope>
    <source>
        <strain evidence="5">DFI.7.96</strain>
    </source>
</reference>
<dbReference type="GO" id="GO:0008483">
    <property type="term" value="F:transaminase activity"/>
    <property type="evidence" value="ECO:0007669"/>
    <property type="project" value="UniProtKB-KW"/>
</dbReference>
<dbReference type="InterPro" id="IPR015422">
    <property type="entry name" value="PyrdxlP-dep_Trfase_small"/>
</dbReference>
<dbReference type="InterPro" id="IPR015424">
    <property type="entry name" value="PyrdxlP-dep_Trfase"/>
</dbReference>
<comment type="catalytic activity">
    <reaction evidence="3">
        <text>(sulfur carrier)-H + L-cysteine = (sulfur carrier)-SH + L-alanine</text>
        <dbReference type="Rhea" id="RHEA:43892"/>
        <dbReference type="Rhea" id="RHEA-COMP:14737"/>
        <dbReference type="Rhea" id="RHEA-COMP:14739"/>
        <dbReference type="ChEBI" id="CHEBI:29917"/>
        <dbReference type="ChEBI" id="CHEBI:35235"/>
        <dbReference type="ChEBI" id="CHEBI:57972"/>
        <dbReference type="ChEBI" id="CHEBI:64428"/>
        <dbReference type="EC" id="2.8.1.7"/>
    </reaction>
</comment>
<sequence length="145" mass="15914">HYLDNSATTQVWPEVADLVREVLVERYGNPSSLHSKGLEAELLMKSAAADLARILNCAPEELYFTSGGTEANNRAILSGYESRRRRATGVVTTAFEHSSVLEPVQYLAERQGAQAVFVAPDGEGHIRRADVLERVDENTALVSLM</sequence>
<evidence type="ECO:0000259" key="4">
    <source>
        <dbReference type="Pfam" id="PF00266"/>
    </source>
</evidence>
<dbReference type="SUPFAM" id="SSF53383">
    <property type="entry name" value="PLP-dependent transferases"/>
    <property type="match status" value="1"/>
</dbReference>
<evidence type="ECO:0000256" key="1">
    <source>
        <dbReference type="ARBA" id="ARBA00001933"/>
    </source>
</evidence>
<dbReference type="InterPro" id="IPR000192">
    <property type="entry name" value="Aminotrans_V_dom"/>
</dbReference>
<comment type="caution">
    <text evidence="5">The sequence shown here is derived from an EMBL/GenBank/DDBJ whole genome shotgun (WGS) entry which is preliminary data.</text>
</comment>
<comment type="similarity">
    <text evidence="2">Belongs to the class-V pyridoxal-phosphate-dependent aminotransferase family. NifS/IscS subfamily.</text>
</comment>
<evidence type="ECO:0000313" key="5">
    <source>
        <dbReference type="EMBL" id="MCQ4950619.1"/>
    </source>
</evidence>
<proteinExistence type="inferred from homology"/>
<evidence type="ECO:0000313" key="6">
    <source>
        <dbReference type="Proteomes" id="UP001205063"/>
    </source>
</evidence>
<evidence type="ECO:0000256" key="3">
    <source>
        <dbReference type="ARBA" id="ARBA00050776"/>
    </source>
</evidence>
<dbReference type="Pfam" id="PF00266">
    <property type="entry name" value="Aminotran_5"/>
    <property type="match status" value="1"/>
</dbReference>
<protein>
    <submittedName>
        <fullName evidence="5">Aminotransferase class V-fold PLP-dependent enzyme</fullName>
    </submittedName>
</protein>
<dbReference type="InterPro" id="IPR015421">
    <property type="entry name" value="PyrdxlP-dep_Trfase_major"/>
</dbReference>
<dbReference type="EMBL" id="JANGAB010000057">
    <property type="protein sequence ID" value="MCQ4950619.1"/>
    <property type="molecule type" value="Genomic_DNA"/>
</dbReference>
<dbReference type="Gene3D" id="3.90.1150.10">
    <property type="entry name" value="Aspartate Aminotransferase, domain 1"/>
    <property type="match status" value="1"/>
</dbReference>
<dbReference type="PANTHER" id="PTHR11601:SF34">
    <property type="entry name" value="CYSTEINE DESULFURASE"/>
    <property type="match status" value="1"/>
</dbReference>
<dbReference type="RefSeq" id="WP_256136795.1">
    <property type="nucleotide sequence ID" value="NZ_JANGAB010000057.1"/>
</dbReference>
<evidence type="ECO:0000256" key="2">
    <source>
        <dbReference type="ARBA" id="ARBA00006490"/>
    </source>
</evidence>
<feature type="non-terminal residue" evidence="5">
    <location>
        <position position="145"/>
    </location>
</feature>
<organism evidence="5 6">
    <name type="scientific">Bittarella massiliensis</name>
    <name type="common">ex Durand et al. 2017</name>
    <dbReference type="NCBI Taxonomy" id="1720313"/>
    <lineage>
        <taxon>Bacteria</taxon>
        <taxon>Bacillati</taxon>
        <taxon>Bacillota</taxon>
        <taxon>Clostridia</taxon>
        <taxon>Eubacteriales</taxon>
        <taxon>Oscillospiraceae</taxon>
        <taxon>Bittarella (ex Durand et al. 2017)</taxon>
    </lineage>
</organism>
<keyword evidence="5" id="KW-0808">Transferase</keyword>
<gene>
    <name evidence="5" type="ORF">NE646_13285</name>
</gene>
<comment type="cofactor">
    <cofactor evidence="1">
        <name>pyridoxal 5'-phosphate</name>
        <dbReference type="ChEBI" id="CHEBI:597326"/>
    </cofactor>
</comment>
<dbReference type="AlphaFoldDB" id="A0AAW5KIU1"/>
<keyword evidence="5" id="KW-0032">Aminotransferase</keyword>
<feature type="non-terminal residue" evidence="5">
    <location>
        <position position="1"/>
    </location>
</feature>
<dbReference type="GO" id="GO:0031071">
    <property type="term" value="F:cysteine desulfurase activity"/>
    <property type="evidence" value="ECO:0007669"/>
    <property type="project" value="UniProtKB-EC"/>
</dbReference>
<feature type="domain" description="Aminotransferase class V" evidence="4">
    <location>
        <begin position="1"/>
        <end position="145"/>
    </location>
</feature>